<sequence length="15" mass="1730">MFGNQERLNNGNKAH</sequence>
<reference evidence="1" key="1">
    <citation type="journal article" date="2001" name="J. Bacteriol.">
        <title>Characterization of VPI pathogenicity island and CTXphi prophage in environmental strains of Vibrio cholerae.</title>
        <authorList>
            <person name="Mukhopadhyay A.K."/>
            <person name="Chakraborty S."/>
            <person name="Takeda Y."/>
            <person name="Nair G.B."/>
            <person name="Berg D.E."/>
        </authorList>
    </citation>
    <scope>NUCLEOTIDE SEQUENCE</scope>
</reference>
<accession>Q9MBU7</accession>
<gene>
    <name evidence="1" type="primary">rstR-b</name>
</gene>
<protein>
    <submittedName>
        <fullName evidence="1">Calcutta-rstR-b</fullName>
    </submittedName>
</protein>
<proteinExistence type="predicted"/>
<name>Q9MBU7_9VIRU</name>
<organism evidence="1">
    <name type="scientific">Affertcholeramvirus CTXphi</name>
    <dbReference type="NCBI Taxonomy" id="141904"/>
    <lineage>
        <taxon>Viruses</taxon>
        <taxon>Monodnaviria</taxon>
        <taxon>Loebvirae</taxon>
        <taxon>Hofneiviricota</taxon>
        <taxon>Faserviricetes</taxon>
        <taxon>Tubulavirales</taxon>
        <taxon>Inoviridae</taxon>
        <taxon>Affertcholeramvirus</taxon>
    </lineage>
</organism>
<dbReference type="EMBL" id="AF133310">
    <property type="protein sequence ID" value="AAF43271.1"/>
    <property type="molecule type" value="Genomic_DNA"/>
</dbReference>
<evidence type="ECO:0000313" key="1">
    <source>
        <dbReference type="EMBL" id="AAF43271.1"/>
    </source>
</evidence>